<gene>
    <name evidence="2" type="ORF">DES54_1199</name>
</gene>
<comment type="caution">
    <text evidence="2">The sequence shown here is derived from an EMBL/GenBank/DDBJ whole genome shotgun (WGS) entry which is preliminary data.</text>
</comment>
<dbReference type="EMBL" id="QNRY01000019">
    <property type="protein sequence ID" value="RBP61931.1"/>
    <property type="molecule type" value="Genomic_DNA"/>
</dbReference>
<evidence type="ECO:0000256" key="1">
    <source>
        <dbReference type="SAM" id="MobiDB-lite"/>
    </source>
</evidence>
<feature type="region of interest" description="Disordered" evidence="1">
    <location>
        <begin position="51"/>
        <end position="71"/>
    </location>
</feature>
<name>A0A366I403_9GAMM</name>
<sequence>MECQSRPGPLPASIGIILPVGVEPRLFWRYGSGYVVNLAWMRQSLRTNSRRPNRLTQTATLAGTGEAHHEY</sequence>
<dbReference type="AlphaFoldDB" id="A0A366I403"/>
<proteinExistence type="predicted"/>
<reference evidence="2 3" key="1">
    <citation type="submission" date="2018-06" db="EMBL/GenBank/DDBJ databases">
        <title>Genomic Encyclopedia of Type Strains, Phase IV (KMG-IV): sequencing the most valuable type-strain genomes for metagenomic binning, comparative biology and taxonomic classification.</title>
        <authorList>
            <person name="Goeker M."/>
        </authorList>
    </citation>
    <scope>NUCLEOTIDE SEQUENCE [LARGE SCALE GENOMIC DNA]</scope>
    <source>
        <strain evidence="2 3">DSM 30166</strain>
    </source>
</reference>
<keyword evidence="3" id="KW-1185">Reference proteome</keyword>
<organism evidence="2 3">
    <name type="scientific">Brenneria salicis ATCC 15712 = DSM 30166</name>
    <dbReference type="NCBI Taxonomy" id="714314"/>
    <lineage>
        <taxon>Bacteria</taxon>
        <taxon>Pseudomonadati</taxon>
        <taxon>Pseudomonadota</taxon>
        <taxon>Gammaproteobacteria</taxon>
        <taxon>Enterobacterales</taxon>
        <taxon>Pectobacteriaceae</taxon>
        <taxon>Brenneria</taxon>
    </lineage>
</organism>
<evidence type="ECO:0000313" key="2">
    <source>
        <dbReference type="EMBL" id="RBP61931.1"/>
    </source>
</evidence>
<dbReference type="Proteomes" id="UP000253046">
    <property type="component" value="Unassembled WGS sequence"/>
</dbReference>
<evidence type="ECO:0000313" key="3">
    <source>
        <dbReference type="Proteomes" id="UP000253046"/>
    </source>
</evidence>
<accession>A0A366I403</accession>
<protein>
    <submittedName>
        <fullName evidence="2">Uncharacterized protein</fullName>
    </submittedName>
</protein>